<dbReference type="RefSeq" id="WP_184425539.1">
    <property type="nucleotide sequence ID" value="NZ_AP027362.1"/>
</dbReference>
<dbReference type="EMBL" id="JACHHU010000029">
    <property type="protein sequence ID" value="MBB6544431.1"/>
    <property type="molecule type" value="Genomic_DNA"/>
</dbReference>
<evidence type="ECO:0000313" key="3">
    <source>
        <dbReference type="EMBL" id="MBB6544431.1"/>
    </source>
</evidence>
<evidence type="ECO:0000313" key="4">
    <source>
        <dbReference type="Proteomes" id="UP000537141"/>
    </source>
</evidence>
<proteinExistence type="inferred from homology"/>
<sequence length="199" mass="22645">MIKRLFDFTCALILLFLLAPVMIVTAIILFASHCRPVIYTQPRPGKDDQIFNMIKFRSMTDEKNTAGELLPDSERLTSFGKFIRKTSIDELPGLWNVLVGHMSLVGPRPLLIEYLPLYSAEQAQRHKVKPGITGWAQVNGRNAISWNEKFKLDVWYVNNQSFWLDIKILLLTVKKVFAQADINAAGQATMTKFTGKQDD</sequence>
<organism evidence="3 4">
    <name type="scientific">Thalassotalea piscium</name>
    <dbReference type="NCBI Taxonomy" id="1230533"/>
    <lineage>
        <taxon>Bacteria</taxon>
        <taxon>Pseudomonadati</taxon>
        <taxon>Pseudomonadota</taxon>
        <taxon>Gammaproteobacteria</taxon>
        <taxon>Alteromonadales</taxon>
        <taxon>Colwelliaceae</taxon>
        <taxon>Thalassotalea</taxon>
    </lineage>
</organism>
<keyword evidence="4" id="KW-1185">Reference proteome</keyword>
<dbReference type="AlphaFoldDB" id="A0A7X0NJF6"/>
<gene>
    <name evidence="3" type="ORF">HNQ55_002964</name>
</gene>
<dbReference type="Proteomes" id="UP000537141">
    <property type="component" value="Unassembled WGS sequence"/>
</dbReference>
<comment type="caution">
    <text evidence="3">The sequence shown here is derived from an EMBL/GenBank/DDBJ whole genome shotgun (WGS) entry which is preliminary data.</text>
</comment>
<comment type="similarity">
    <text evidence="1">Belongs to the bacterial sugar transferase family.</text>
</comment>
<reference evidence="3 4" key="1">
    <citation type="submission" date="2020-08" db="EMBL/GenBank/DDBJ databases">
        <title>Genomic Encyclopedia of Type Strains, Phase IV (KMG-IV): sequencing the most valuable type-strain genomes for metagenomic binning, comparative biology and taxonomic classification.</title>
        <authorList>
            <person name="Goeker M."/>
        </authorList>
    </citation>
    <scope>NUCLEOTIDE SEQUENCE [LARGE SCALE GENOMIC DNA]</scope>
    <source>
        <strain evidence="3 4">DSM 26287</strain>
    </source>
</reference>
<accession>A0A7X0NJF6</accession>
<evidence type="ECO:0000256" key="1">
    <source>
        <dbReference type="ARBA" id="ARBA00006464"/>
    </source>
</evidence>
<name>A0A7X0NJF6_9GAMM</name>
<feature type="domain" description="Bacterial sugar transferase" evidence="2">
    <location>
        <begin position="3"/>
        <end position="177"/>
    </location>
</feature>
<dbReference type="GO" id="GO:0016780">
    <property type="term" value="F:phosphotransferase activity, for other substituted phosphate groups"/>
    <property type="evidence" value="ECO:0007669"/>
    <property type="project" value="TreeGrafter"/>
</dbReference>
<dbReference type="PANTHER" id="PTHR30576">
    <property type="entry name" value="COLANIC BIOSYNTHESIS UDP-GLUCOSE LIPID CARRIER TRANSFERASE"/>
    <property type="match status" value="1"/>
</dbReference>
<evidence type="ECO:0000259" key="2">
    <source>
        <dbReference type="Pfam" id="PF02397"/>
    </source>
</evidence>
<keyword evidence="3" id="KW-0808">Transferase</keyword>
<dbReference type="Pfam" id="PF02397">
    <property type="entry name" value="Bac_transf"/>
    <property type="match status" value="1"/>
</dbReference>
<dbReference type="InterPro" id="IPR003362">
    <property type="entry name" value="Bact_transf"/>
</dbReference>
<dbReference type="PANTHER" id="PTHR30576:SF8">
    <property type="entry name" value="UNDECAPRENYL-PHOSPHATE GALACTOSE PHOSPHOTRANSFERASE"/>
    <property type="match status" value="1"/>
</dbReference>
<protein>
    <submittedName>
        <fullName evidence="3">Lipopolysaccharide/colanic/teichoic acid biosynthesis glycosyltransferase</fullName>
    </submittedName>
</protein>